<name>A0A9D2BMG5_9FIRM</name>
<feature type="transmembrane region" description="Helical" evidence="8">
    <location>
        <begin position="41"/>
        <end position="63"/>
    </location>
</feature>
<comment type="similarity">
    <text evidence="2">Belongs to the ZIP transporter (TC 2.A.5) family.</text>
</comment>
<comment type="caution">
    <text evidence="9">The sequence shown here is derived from an EMBL/GenBank/DDBJ whole genome shotgun (WGS) entry which is preliminary data.</text>
</comment>
<accession>A0A9D2BMG5</accession>
<dbReference type="Pfam" id="PF02535">
    <property type="entry name" value="Zip"/>
    <property type="match status" value="1"/>
</dbReference>
<reference evidence="9" key="1">
    <citation type="journal article" date="2021" name="PeerJ">
        <title>Extensive microbial diversity within the chicken gut microbiome revealed by metagenomics and culture.</title>
        <authorList>
            <person name="Gilroy R."/>
            <person name="Ravi A."/>
            <person name="Getino M."/>
            <person name="Pursley I."/>
            <person name="Horton D.L."/>
            <person name="Alikhan N.F."/>
            <person name="Baker D."/>
            <person name="Gharbi K."/>
            <person name="Hall N."/>
            <person name="Watson M."/>
            <person name="Adriaenssens E.M."/>
            <person name="Foster-Nyarko E."/>
            <person name="Jarju S."/>
            <person name="Secka A."/>
            <person name="Antonio M."/>
            <person name="Oren A."/>
            <person name="Chaudhuri R.R."/>
            <person name="La Ragione R."/>
            <person name="Hildebrand F."/>
            <person name="Pallen M.J."/>
        </authorList>
    </citation>
    <scope>NUCLEOTIDE SEQUENCE</scope>
    <source>
        <strain evidence="9">ChiGjej1B1-14440</strain>
    </source>
</reference>
<evidence type="ECO:0000256" key="2">
    <source>
        <dbReference type="ARBA" id="ARBA00006939"/>
    </source>
</evidence>
<dbReference type="PANTHER" id="PTHR11040">
    <property type="entry name" value="ZINC/IRON TRANSPORTER"/>
    <property type="match status" value="1"/>
</dbReference>
<evidence type="ECO:0000256" key="4">
    <source>
        <dbReference type="ARBA" id="ARBA00022692"/>
    </source>
</evidence>
<feature type="transmembrane region" description="Helical" evidence="8">
    <location>
        <begin position="121"/>
        <end position="143"/>
    </location>
</feature>
<dbReference type="InterPro" id="IPR003689">
    <property type="entry name" value="ZIP"/>
</dbReference>
<evidence type="ECO:0000256" key="8">
    <source>
        <dbReference type="SAM" id="Phobius"/>
    </source>
</evidence>
<evidence type="ECO:0000313" key="9">
    <source>
        <dbReference type="EMBL" id="HIX82135.1"/>
    </source>
</evidence>
<feature type="transmembrane region" description="Helical" evidence="8">
    <location>
        <begin position="12"/>
        <end position="34"/>
    </location>
</feature>
<sequence length="264" mass="28372">MKFLLSLNPITIVFLVATFNWLMTFFGASLVYFVKSANKKLICVALGSSAGIMIAASFFSLLLPAKEQLENSGKIALLMIPAGFICGVLLLMTFDKLLPHEHMMTHVQEGINPSRFSKNKLLMLAMTLHNIPEGLAVGVAFAGAANGNYLSAIILAIGIGIQNFPEGTAIALPMLQCGKSRFQAMMYGQFSALVEVPAALIGFIFANITNVTLPFILSFAAGAMFFVCIEELIPEANATEGIDLGTISFMIGFVIMMSLDILLS</sequence>
<proteinExistence type="inferred from homology"/>
<comment type="subcellular location">
    <subcellularLocation>
        <location evidence="1">Cell membrane</location>
        <topology evidence="1">Multi-pass membrane protein</topology>
    </subcellularLocation>
</comment>
<dbReference type="PANTHER" id="PTHR11040:SF211">
    <property type="entry name" value="ZINC TRANSPORTER ZIP11"/>
    <property type="match status" value="1"/>
</dbReference>
<dbReference type="Proteomes" id="UP000886724">
    <property type="component" value="Unassembled WGS sequence"/>
</dbReference>
<feature type="transmembrane region" description="Helical" evidence="8">
    <location>
        <begin position="241"/>
        <end position="263"/>
    </location>
</feature>
<keyword evidence="6 8" id="KW-1133">Transmembrane helix</keyword>
<protein>
    <submittedName>
        <fullName evidence="9">ZIP family metal transporter</fullName>
    </submittedName>
</protein>
<evidence type="ECO:0000256" key="3">
    <source>
        <dbReference type="ARBA" id="ARBA00022475"/>
    </source>
</evidence>
<evidence type="ECO:0000256" key="6">
    <source>
        <dbReference type="ARBA" id="ARBA00022989"/>
    </source>
</evidence>
<keyword evidence="7 8" id="KW-0472">Membrane</keyword>
<evidence type="ECO:0000256" key="7">
    <source>
        <dbReference type="ARBA" id="ARBA00023136"/>
    </source>
</evidence>
<dbReference type="AlphaFoldDB" id="A0A9D2BMG5"/>
<feature type="transmembrane region" description="Helical" evidence="8">
    <location>
        <begin position="149"/>
        <end position="172"/>
    </location>
</feature>
<evidence type="ECO:0000313" key="10">
    <source>
        <dbReference type="Proteomes" id="UP000886724"/>
    </source>
</evidence>
<evidence type="ECO:0000256" key="5">
    <source>
        <dbReference type="ARBA" id="ARBA00022833"/>
    </source>
</evidence>
<keyword evidence="4 8" id="KW-0812">Transmembrane</keyword>
<feature type="transmembrane region" description="Helical" evidence="8">
    <location>
        <begin position="211"/>
        <end position="229"/>
    </location>
</feature>
<gene>
    <name evidence="9" type="ORF">H9980_09240</name>
</gene>
<keyword evidence="5" id="KW-0862">Zinc</keyword>
<feature type="transmembrane region" description="Helical" evidence="8">
    <location>
        <begin position="184"/>
        <end position="205"/>
    </location>
</feature>
<organism evidence="9 10">
    <name type="scientific">Candidatus Erysipelatoclostridium merdavium</name>
    <dbReference type="NCBI Taxonomy" id="2838566"/>
    <lineage>
        <taxon>Bacteria</taxon>
        <taxon>Bacillati</taxon>
        <taxon>Bacillota</taxon>
        <taxon>Erysipelotrichia</taxon>
        <taxon>Erysipelotrichales</taxon>
        <taxon>Erysipelotrichales incertae sedis</taxon>
    </lineage>
</organism>
<reference evidence="9" key="2">
    <citation type="submission" date="2021-04" db="EMBL/GenBank/DDBJ databases">
        <authorList>
            <person name="Gilroy R."/>
        </authorList>
    </citation>
    <scope>NUCLEOTIDE SEQUENCE</scope>
    <source>
        <strain evidence="9">ChiGjej1B1-14440</strain>
    </source>
</reference>
<dbReference type="EMBL" id="DXET01000208">
    <property type="protein sequence ID" value="HIX82135.1"/>
    <property type="molecule type" value="Genomic_DNA"/>
</dbReference>
<feature type="transmembrane region" description="Helical" evidence="8">
    <location>
        <begin position="75"/>
        <end position="94"/>
    </location>
</feature>
<dbReference type="GO" id="GO:0005886">
    <property type="term" value="C:plasma membrane"/>
    <property type="evidence" value="ECO:0007669"/>
    <property type="project" value="UniProtKB-SubCell"/>
</dbReference>
<evidence type="ECO:0000256" key="1">
    <source>
        <dbReference type="ARBA" id="ARBA00004651"/>
    </source>
</evidence>
<keyword evidence="3" id="KW-1003">Cell membrane</keyword>
<dbReference type="GO" id="GO:0005385">
    <property type="term" value="F:zinc ion transmembrane transporter activity"/>
    <property type="evidence" value="ECO:0007669"/>
    <property type="project" value="TreeGrafter"/>
</dbReference>